<gene>
    <name evidence="7" type="ORF">Ciccas_010614</name>
</gene>
<comment type="caution">
    <text evidence="7">The sequence shown here is derived from an EMBL/GenBank/DDBJ whole genome shotgun (WGS) entry which is preliminary data.</text>
</comment>
<keyword evidence="3" id="KW-1015">Disulfide bond</keyword>
<evidence type="ECO:0000256" key="1">
    <source>
        <dbReference type="ARBA" id="ARBA00022659"/>
    </source>
</evidence>
<dbReference type="InterPro" id="IPR000436">
    <property type="entry name" value="Sushi_SCR_CCP_dom"/>
</dbReference>
<reference evidence="7 8" key="1">
    <citation type="submission" date="2024-11" db="EMBL/GenBank/DDBJ databases">
        <title>Adaptive evolution of stress response genes in parasites aligns with host niche diversity.</title>
        <authorList>
            <person name="Hahn C."/>
            <person name="Resl P."/>
        </authorList>
    </citation>
    <scope>NUCLEOTIDE SEQUENCE [LARGE SCALE GENOMIC DNA]</scope>
    <source>
        <strain evidence="7">EGGRZ-B1_66</strain>
        <tissue evidence="7">Body</tissue>
    </source>
</reference>
<evidence type="ECO:0000256" key="4">
    <source>
        <dbReference type="ARBA" id="ARBA00023180"/>
    </source>
</evidence>
<keyword evidence="4" id="KW-0325">Glycoprotein</keyword>
<accession>A0ABD2PTL8</accession>
<keyword evidence="8" id="KW-1185">Reference proteome</keyword>
<dbReference type="SUPFAM" id="SSF57535">
    <property type="entry name" value="Complement control module/SCR domain"/>
    <property type="match status" value="2"/>
</dbReference>
<evidence type="ECO:0000256" key="3">
    <source>
        <dbReference type="ARBA" id="ARBA00023157"/>
    </source>
</evidence>
<dbReference type="InterPro" id="IPR035976">
    <property type="entry name" value="Sushi/SCR/CCP_sf"/>
</dbReference>
<keyword evidence="1 5" id="KW-0768">Sushi</keyword>
<dbReference type="CDD" id="cd00033">
    <property type="entry name" value="CCP"/>
    <property type="match status" value="2"/>
</dbReference>
<dbReference type="Pfam" id="PF00084">
    <property type="entry name" value="Sushi"/>
    <property type="match status" value="1"/>
</dbReference>
<name>A0ABD2PTL8_9PLAT</name>
<sequence length="228" mass="25645">MCHEELLTIPSNGFIMVNKSKSREIPVNSVAEFGCNKGYQLEGERTRVCMDTGYWSEGEAVQCIRKKCSNLPEIKLGRIELLNGSTDFGSMAKVICNENAQLSESEKLVLHCNIDANDEAKWFPQPMPTCNRKCAVYQPDNGKITKIIDSRGNLVKDSSKNPVQIGHNTILEIECDKGYALMKNDIFLALHPEQAREVFRKTLHNQSICVDGEWSRLIECKPGKLPVK</sequence>
<protein>
    <recommendedName>
        <fullName evidence="6">Sushi domain-containing protein</fullName>
    </recommendedName>
</protein>
<dbReference type="Proteomes" id="UP001626550">
    <property type="component" value="Unassembled WGS sequence"/>
</dbReference>
<dbReference type="Gene3D" id="2.10.70.10">
    <property type="entry name" value="Complement Module, domain 1"/>
    <property type="match status" value="2"/>
</dbReference>
<keyword evidence="2" id="KW-0677">Repeat</keyword>
<dbReference type="InterPro" id="IPR050350">
    <property type="entry name" value="Compl-Cell_Adhes-Reg"/>
</dbReference>
<comment type="caution">
    <text evidence="5">Lacks conserved residue(s) required for the propagation of feature annotation.</text>
</comment>
<evidence type="ECO:0000313" key="7">
    <source>
        <dbReference type="EMBL" id="KAL3310814.1"/>
    </source>
</evidence>
<evidence type="ECO:0000256" key="2">
    <source>
        <dbReference type="ARBA" id="ARBA00022737"/>
    </source>
</evidence>
<dbReference type="EMBL" id="JBJKFK010002636">
    <property type="protein sequence ID" value="KAL3310814.1"/>
    <property type="molecule type" value="Genomic_DNA"/>
</dbReference>
<proteinExistence type="predicted"/>
<dbReference type="SMART" id="SM00032">
    <property type="entry name" value="CCP"/>
    <property type="match status" value="2"/>
</dbReference>
<organism evidence="7 8">
    <name type="scientific">Cichlidogyrus casuarinus</name>
    <dbReference type="NCBI Taxonomy" id="1844966"/>
    <lineage>
        <taxon>Eukaryota</taxon>
        <taxon>Metazoa</taxon>
        <taxon>Spiralia</taxon>
        <taxon>Lophotrochozoa</taxon>
        <taxon>Platyhelminthes</taxon>
        <taxon>Monogenea</taxon>
        <taxon>Monopisthocotylea</taxon>
        <taxon>Dactylogyridea</taxon>
        <taxon>Ancyrocephalidae</taxon>
        <taxon>Cichlidogyrus</taxon>
    </lineage>
</organism>
<feature type="domain" description="Sushi" evidence="6">
    <location>
        <begin position="1"/>
        <end position="65"/>
    </location>
</feature>
<dbReference type="PANTHER" id="PTHR19325:SF558">
    <property type="entry name" value="PROTEIN LEV-9"/>
    <property type="match status" value="1"/>
</dbReference>
<evidence type="ECO:0000313" key="8">
    <source>
        <dbReference type="Proteomes" id="UP001626550"/>
    </source>
</evidence>
<dbReference type="PANTHER" id="PTHR19325">
    <property type="entry name" value="COMPLEMENT COMPONENT-RELATED SUSHI DOMAIN-CONTAINING"/>
    <property type="match status" value="1"/>
</dbReference>
<evidence type="ECO:0000259" key="6">
    <source>
        <dbReference type="PROSITE" id="PS50923"/>
    </source>
</evidence>
<evidence type="ECO:0000256" key="5">
    <source>
        <dbReference type="PROSITE-ProRule" id="PRU00302"/>
    </source>
</evidence>
<dbReference type="AlphaFoldDB" id="A0ABD2PTL8"/>
<dbReference type="PROSITE" id="PS50923">
    <property type="entry name" value="SUSHI"/>
    <property type="match status" value="1"/>
</dbReference>